<evidence type="ECO:0000259" key="12">
    <source>
        <dbReference type="Pfam" id="PF02096"/>
    </source>
</evidence>
<feature type="domain" description="Membrane insertase YidC/Oxa/ALB C-terminal" evidence="12">
    <location>
        <begin position="30"/>
        <end position="259"/>
    </location>
</feature>
<sequence>MGEIGNLFNIIFTFPIFNGLILLYNLFGDFGLSIVVLTLIIKLVLFPLTLQQLKSTKATQALQPQVQELRKKHANDQQAQMAAIQTLYKEYGVNPVAGCLPLLVQMPILYGLYYALSAGVRTDKLYDINAHLYPFVPHFTTMPRLTLDWFAWLSFLNPILHVNWSWTIPLSHPDPSHVLPILAGLATFVSLRMAQPKTAPVTTNNGKPAAADATQQSMKMMQYIMPFFTVFIGWTFPAGLALYWTVSSIFQAVQQYFVTGWGALLTAPSMKKEVAPASTASSVAPKDDRISSTPSSRTQKPTVVESKNDGVGKSDSNAISQLRTTTPKTNGSGPSQYTRRPRGGSASARRRSGSQKAR</sequence>
<keyword evidence="5" id="KW-0653">Protein transport</keyword>
<feature type="compositionally biased region" description="Basic residues" evidence="10">
    <location>
        <begin position="348"/>
        <end position="358"/>
    </location>
</feature>
<dbReference type="InterPro" id="IPR001708">
    <property type="entry name" value="YidC/ALB3/OXA1/COX18"/>
</dbReference>
<comment type="similarity">
    <text evidence="9">Belongs to the OXA1/ALB3/YidC family.</text>
</comment>
<name>A0A401ZE65_9CHLR</name>
<dbReference type="GO" id="GO:0032977">
    <property type="term" value="F:membrane insertase activity"/>
    <property type="evidence" value="ECO:0007669"/>
    <property type="project" value="InterPro"/>
</dbReference>
<dbReference type="RefSeq" id="WP_126596229.1">
    <property type="nucleotide sequence ID" value="NZ_BIFQ01000001.1"/>
</dbReference>
<comment type="subcellular location">
    <subcellularLocation>
        <location evidence="1">Cell membrane</location>
        <topology evidence="1">Multi-pass membrane protein</topology>
    </subcellularLocation>
    <subcellularLocation>
        <location evidence="9">Membrane</location>
        <topology evidence="9">Multi-pass membrane protein</topology>
    </subcellularLocation>
</comment>
<keyword evidence="6 11" id="KW-1133">Transmembrane helix</keyword>
<feature type="compositionally biased region" description="Polar residues" evidence="10">
    <location>
        <begin position="291"/>
        <end position="301"/>
    </location>
</feature>
<dbReference type="GO" id="GO:0015031">
    <property type="term" value="P:protein transport"/>
    <property type="evidence" value="ECO:0007669"/>
    <property type="project" value="UniProtKB-KW"/>
</dbReference>
<dbReference type="Pfam" id="PF02096">
    <property type="entry name" value="60KD_IMP"/>
    <property type="match status" value="1"/>
</dbReference>
<feature type="compositionally biased region" description="Polar residues" evidence="10">
    <location>
        <begin position="314"/>
        <end position="338"/>
    </location>
</feature>
<dbReference type="PANTHER" id="PTHR12428">
    <property type="entry name" value="OXA1"/>
    <property type="match status" value="1"/>
</dbReference>
<dbReference type="InterPro" id="IPR028055">
    <property type="entry name" value="YidC/Oxa/ALB_C"/>
</dbReference>
<evidence type="ECO:0000256" key="3">
    <source>
        <dbReference type="ARBA" id="ARBA00022475"/>
    </source>
</evidence>
<keyword evidence="2" id="KW-0813">Transport</keyword>
<evidence type="ECO:0000256" key="2">
    <source>
        <dbReference type="ARBA" id="ARBA00022448"/>
    </source>
</evidence>
<feature type="region of interest" description="Disordered" evidence="10">
    <location>
        <begin position="275"/>
        <end position="358"/>
    </location>
</feature>
<keyword evidence="3" id="KW-1003">Cell membrane</keyword>
<dbReference type="Proteomes" id="UP000287224">
    <property type="component" value="Unassembled WGS sequence"/>
</dbReference>
<dbReference type="NCBIfam" id="TIGR03592">
    <property type="entry name" value="yidC_oxa1_cterm"/>
    <property type="match status" value="1"/>
</dbReference>
<dbReference type="GO" id="GO:0005886">
    <property type="term" value="C:plasma membrane"/>
    <property type="evidence" value="ECO:0007669"/>
    <property type="project" value="UniProtKB-SubCell"/>
</dbReference>
<feature type="transmembrane region" description="Helical" evidence="11">
    <location>
        <begin position="223"/>
        <end position="244"/>
    </location>
</feature>
<evidence type="ECO:0000256" key="11">
    <source>
        <dbReference type="SAM" id="Phobius"/>
    </source>
</evidence>
<evidence type="ECO:0000256" key="5">
    <source>
        <dbReference type="ARBA" id="ARBA00022927"/>
    </source>
</evidence>
<dbReference type="InterPro" id="IPR047196">
    <property type="entry name" value="YidC_ALB_C"/>
</dbReference>
<accession>A0A401ZE65</accession>
<keyword evidence="4 9" id="KW-0812">Transmembrane</keyword>
<evidence type="ECO:0000313" key="13">
    <source>
        <dbReference type="EMBL" id="GCE05155.1"/>
    </source>
</evidence>
<dbReference type="CDD" id="cd20070">
    <property type="entry name" value="5TM_YidC_Alb3"/>
    <property type="match status" value="1"/>
</dbReference>
<evidence type="ECO:0000313" key="14">
    <source>
        <dbReference type="Proteomes" id="UP000287224"/>
    </source>
</evidence>
<keyword evidence="14" id="KW-1185">Reference proteome</keyword>
<dbReference type="PRINTS" id="PR01900">
    <property type="entry name" value="YIDCPROTEIN"/>
</dbReference>
<gene>
    <name evidence="13" type="primary">yidC2</name>
    <name evidence="13" type="ORF">KDAU_24840</name>
</gene>
<organism evidence="13 14">
    <name type="scientific">Dictyobacter aurantiacus</name>
    <dbReference type="NCBI Taxonomy" id="1936993"/>
    <lineage>
        <taxon>Bacteria</taxon>
        <taxon>Bacillati</taxon>
        <taxon>Chloroflexota</taxon>
        <taxon>Ktedonobacteria</taxon>
        <taxon>Ktedonobacterales</taxon>
        <taxon>Dictyobacteraceae</taxon>
        <taxon>Dictyobacter</taxon>
    </lineage>
</organism>
<evidence type="ECO:0000256" key="9">
    <source>
        <dbReference type="RuleBase" id="RU003945"/>
    </source>
</evidence>
<evidence type="ECO:0000256" key="8">
    <source>
        <dbReference type="ARBA" id="ARBA00023186"/>
    </source>
</evidence>
<feature type="compositionally biased region" description="Low complexity" evidence="10">
    <location>
        <begin position="275"/>
        <end position="284"/>
    </location>
</feature>
<dbReference type="AlphaFoldDB" id="A0A401ZE65"/>
<keyword evidence="8" id="KW-0143">Chaperone</keyword>
<proteinExistence type="inferred from homology"/>
<protein>
    <submittedName>
        <fullName evidence="13">Membrane protein insertase YidC 2</fullName>
    </submittedName>
</protein>
<evidence type="ECO:0000256" key="10">
    <source>
        <dbReference type="SAM" id="MobiDB-lite"/>
    </source>
</evidence>
<evidence type="ECO:0000256" key="7">
    <source>
        <dbReference type="ARBA" id="ARBA00023136"/>
    </source>
</evidence>
<keyword evidence="7 11" id="KW-0472">Membrane</keyword>
<reference evidence="14" key="1">
    <citation type="submission" date="2018-12" db="EMBL/GenBank/DDBJ databases">
        <title>Tengunoibacter tsumagoiensis gen. nov., sp. nov., Dictyobacter kobayashii sp. nov., D. alpinus sp. nov., and D. joshuensis sp. nov. and description of Dictyobacteraceae fam. nov. within the order Ktedonobacterales isolated from Tengu-no-mugimeshi.</title>
        <authorList>
            <person name="Wang C.M."/>
            <person name="Zheng Y."/>
            <person name="Sakai Y."/>
            <person name="Toyoda A."/>
            <person name="Minakuchi Y."/>
            <person name="Abe K."/>
            <person name="Yokota A."/>
            <person name="Yabe S."/>
        </authorList>
    </citation>
    <scope>NUCLEOTIDE SEQUENCE [LARGE SCALE GENOMIC DNA]</scope>
    <source>
        <strain evidence="14">S-27</strain>
    </source>
</reference>
<feature type="transmembrane region" description="Helical" evidence="11">
    <location>
        <begin position="30"/>
        <end position="50"/>
    </location>
</feature>
<evidence type="ECO:0000256" key="4">
    <source>
        <dbReference type="ARBA" id="ARBA00022692"/>
    </source>
</evidence>
<feature type="transmembrane region" description="Helical" evidence="11">
    <location>
        <begin position="7"/>
        <end position="24"/>
    </location>
</feature>
<dbReference type="OrthoDB" id="9780552at2"/>
<comment type="caution">
    <text evidence="13">The sequence shown here is derived from an EMBL/GenBank/DDBJ whole genome shotgun (WGS) entry which is preliminary data.</text>
</comment>
<evidence type="ECO:0000256" key="1">
    <source>
        <dbReference type="ARBA" id="ARBA00004651"/>
    </source>
</evidence>
<evidence type="ECO:0000256" key="6">
    <source>
        <dbReference type="ARBA" id="ARBA00022989"/>
    </source>
</evidence>
<dbReference type="GO" id="GO:0051205">
    <property type="term" value="P:protein insertion into membrane"/>
    <property type="evidence" value="ECO:0007669"/>
    <property type="project" value="TreeGrafter"/>
</dbReference>
<dbReference type="EMBL" id="BIFQ01000001">
    <property type="protein sequence ID" value="GCE05155.1"/>
    <property type="molecule type" value="Genomic_DNA"/>
</dbReference>
<dbReference type="PANTHER" id="PTHR12428:SF65">
    <property type="entry name" value="CYTOCHROME C OXIDASE ASSEMBLY PROTEIN COX18, MITOCHONDRIAL"/>
    <property type="match status" value="1"/>
</dbReference>